<dbReference type="OrthoDB" id="2943786at2"/>
<dbReference type="Proteomes" id="UP000199481">
    <property type="component" value="Unassembled WGS sequence"/>
</dbReference>
<dbReference type="AlphaFoldDB" id="A0A1H0Y266"/>
<reference evidence="2" key="1">
    <citation type="submission" date="2016-10" db="EMBL/GenBank/DDBJ databases">
        <authorList>
            <person name="Varghese N."/>
            <person name="Submissions S."/>
        </authorList>
    </citation>
    <scope>NUCLEOTIDE SEQUENCE [LARGE SCALE GENOMIC DNA]</scope>
    <source>
        <strain evidence="2">MPL-11</strain>
    </source>
</reference>
<gene>
    <name evidence="1" type="ORF">SAMN04487752_0653</name>
</gene>
<evidence type="ECO:0000313" key="1">
    <source>
        <dbReference type="EMBL" id="SDQ09269.1"/>
    </source>
</evidence>
<accession>A0A1H0Y266</accession>
<protein>
    <submittedName>
        <fullName evidence="1">Uncharacterized protein</fullName>
    </submittedName>
</protein>
<keyword evidence="2" id="KW-1185">Reference proteome</keyword>
<proteinExistence type="predicted"/>
<sequence>MKKKSVLVLGVMGILTLSMIGFKNVSAKEPINVSNRDEVTVITAEEQNKVENSTKLSGFIQQENGSGFFFSKVK</sequence>
<name>A0A1H0Y266_9LACT</name>
<dbReference type="RefSeq" id="WP_089975165.1">
    <property type="nucleotide sequence ID" value="NZ_CP084916.1"/>
</dbReference>
<evidence type="ECO:0000313" key="2">
    <source>
        <dbReference type="Proteomes" id="UP000199481"/>
    </source>
</evidence>
<dbReference type="EMBL" id="FNJW01000008">
    <property type="protein sequence ID" value="SDQ09269.1"/>
    <property type="molecule type" value="Genomic_DNA"/>
</dbReference>
<organism evidence="1 2">
    <name type="scientific">Carnobacterium viridans</name>
    <dbReference type="NCBI Taxonomy" id="174587"/>
    <lineage>
        <taxon>Bacteria</taxon>
        <taxon>Bacillati</taxon>
        <taxon>Bacillota</taxon>
        <taxon>Bacilli</taxon>
        <taxon>Lactobacillales</taxon>
        <taxon>Carnobacteriaceae</taxon>
        <taxon>Carnobacterium</taxon>
    </lineage>
</organism>